<name>A0A4S8HM70_9BACT</name>
<sequence length="1371" mass="149950">MNLDTLFDLITDPKWYNGTSLQLPCDAIDGNGSIYSLINTWCGNTLSITGIIQQPKKVNNTVPLSGVMSLLNVNNQVVNNIVFSIIDKNGQPAKEGDPALFIEFPLPGNWTFALSFPLLAETFFSNLNFQSSAFLLSSYEQKAGPVYPALKPGLNFSSASLFTNDGILGKVTSLLGTGQLISISGAIGILAGNIYNLNSLQPGIDISSPVQNIPLASFLTLPVSLACKTFIIEPSKEFSAELLLISQITIGTEPPIQVSVDISNLGKVLVFDAGTADFAQHTLEQLADFLNNAPVGEELKKYVKDLSKYVTLKGIRIYLTTSLINKNLSQAFSAVAVDIGTISEWDVLPGYFNLEKFDATFMVNNIVTNPQITTIVNGDVKLVDGIELLLSASFPDPSFDVQLEPDSTIQLSQLLKKFFPEASGFPDLVCNELDVSGTPGENIYALSAGFTGDWKINSGIREIKLVQAVLTLNYDESNSPSTSGSIDARAQFITDSKSESINEFDVTWAIPGNFQLQGNFPDIDLTKLAVEIVNEADLSLPADFPQLNLKNCQVTFAVLNPQGGNQPQGTEYDFSLTAEVDIDNTSLGLVFEIQKNDLGWGCITGIWTSNWQWSPAQQWPSVFGDILEGIAFSKTGLIISSIVNPSVTLKNPPSPIPATIGKGVTFFTSIDFGGSALKVLHKFFPDANGISFYAYLAIPLSNSEFIGQIGTPSATQKYSFDGLLFIISPANKSFSLQTGVTFSFTEIAGPNKGNTVKLDFVGGGTLNLEGEFDLYFVLRADVEMQNVEMVKRLQQYTNAKLAKQLNLARDSGPGWKDPLGLQGITIEDFWGEVGVSAEGELFFGFGGNVGIGETDPVELEMDLVGGVLDGGVPELNAFVFKLIETDKTKAIQLTSLIQEFTTLNVSWVPVLNGISFKEFQLYIVLDPNGWINPATHTLYNMGFYSSGDIIFYGFEAVFDIEIYFNTGIKASGYVNKPLSLAGGLVTLSNAQADKGPYGLIDTTAINSPDPDKPYLILSGSITVLGISDTLYAYIKEGSFYIDMTLHQYIFTEHLICSLHYSGSSFSFFGSVGGSIGLHVNTPDVVEGGLTIIPALKIDFDLDLTCSLSINPGFQFNVSGSFSFGTLTLTVDFNLIDITSWNDLKDDLEDFFEKYPKELFRDLLDKMNVKKWIDALKQGLFNVGEDVTTILHQYYQVSAELAAELLNDLNWAAEDIEDALENVWGKSKKEAEKIVSEISNFCSVISSYGLLNFSGLLTVRPDVEMLQSLSNLPGAQEMLYRYYLCQNEINAICSTDAVVRKRLVRMLQDHLPGKNETTPAIEDIITLMNIIQKKGTSKLQNNLDSLITLLRRYRKDTYIAFMTKMQVPGYNE</sequence>
<gene>
    <name evidence="1" type="ORF">FAM09_23105</name>
</gene>
<comment type="caution">
    <text evidence="1">The sequence shown here is derived from an EMBL/GenBank/DDBJ whole genome shotgun (WGS) entry which is preliminary data.</text>
</comment>
<proteinExistence type="predicted"/>
<dbReference type="RefSeq" id="WP_136579527.1">
    <property type="nucleotide sequence ID" value="NZ_STFF01000007.1"/>
</dbReference>
<reference evidence="1 2" key="1">
    <citation type="submission" date="2019-04" db="EMBL/GenBank/DDBJ databases">
        <title>Niastella caeni sp. nov., isolated from activated sludge.</title>
        <authorList>
            <person name="Sheng M."/>
        </authorList>
    </citation>
    <scope>NUCLEOTIDE SEQUENCE [LARGE SCALE GENOMIC DNA]</scope>
    <source>
        <strain evidence="1 2">HX-2-15</strain>
    </source>
</reference>
<evidence type="ECO:0000313" key="1">
    <source>
        <dbReference type="EMBL" id="THU34884.1"/>
    </source>
</evidence>
<dbReference type="Proteomes" id="UP000306918">
    <property type="component" value="Unassembled WGS sequence"/>
</dbReference>
<dbReference type="OrthoDB" id="907191at2"/>
<protein>
    <submittedName>
        <fullName evidence="1">Uncharacterized protein</fullName>
    </submittedName>
</protein>
<keyword evidence="2" id="KW-1185">Reference proteome</keyword>
<evidence type="ECO:0000313" key="2">
    <source>
        <dbReference type="Proteomes" id="UP000306918"/>
    </source>
</evidence>
<dbReference type="EMBL" id="STFF01000007">
    <property type="protein sequence ID" value="THU34884.1"/>
    <property type="molecule type" value="Genomic_DNA"/>
</dbReference>
<accession>A0A4S8HM70</accession>
<organism evidence="1 2">
    <name type="scientific">Niastella caeni</name>
    <dbReference type="NCBI Taxonomy" id="2569763"/>
    <lineage>
        <taxon>Bacteria</taxon>
        <taxon>Pseudomonadati</taxon>
        <taxon>Bacteroidota</taxon>
        <taxon>Chitinophagia</taxon>
        <taxon>Chitinophagales</taxon>
        <taxon>Chitinophagaceae</taxon>
        <taxon>Niastella</taxon>
    </lineage>
</organism>